<dbReference type="Proteomes" id="UP000032568">
    <property type="component" value="Chromosome"/>
</dbReference>
<name>A0AAE9YU19_9GAMM</name>
<gene>
    <name evidence="1" type="ORF">SG35_006770</name>
</gene>
<keyword evidence="2" id="KW-1185">Reference proteome</keyword>
<evidence type="ECO:0000313" key="2">
    <source>
        <dbReference type="Proteomes" id="UP000032568"/>
    </source>
</evidence>
<reference evidence="1 2" key="1">
    <citation type="journal article" date="2015" name="Genome Announc.">
        <title>Draft Genome Sequences of Marine Isolates of Thalassomonas viridans and Thalassomonas actiniarum.</title>
        <authorList>
            <person name="Olonade I."/>
            <person name="van Zyl L.J."/>
            <person name="Trindade M."/>
        </authorList>
    </citation>
    <scope>NUCLEOTIDE SEQUENCE [LARGE SCALE GENOMIC DNA]</scope>
    <source>
        <strain evidence="1 2">A5K-106</strain>
    </source>
</reference>
<dbReference type="AlphaFoldDB" id="A0AAE9YU19"/>
<proteinExistence type="predicted"/>
<protein>
    <submittedName>
        <fullName evidence="1">Uncharacterized protein</fullName>
    </submittedName>
</protein>
<evidence type="ECO:0000313" key="1">
    <source>
        <dbReference type="EMBL" id="WDE00339.1"/>
    </source>
</evidence>
<reference evidence="1 2" key="2">
    <citation type="journal article" date="2022" name="Mar. Drugs">
        <title>Bioassay-Guided Fractionation Leads to the Detection of Cholic Acid Generated by the Rare Thalassomonas sp.</title>
        <authorList>
            <person name="Pheiffer F."/>
            <person name="Schneider Y.K."/>
            <person name="Hansen E.H."/>
            <person name="Andersen J.H."/>
            <person name="Isaksson J."/>
            <person name="Busche T."/>
            <person name="R C."/>
            <person name="Kalinowski J."/>
            <person name="Zyl L.V."/>
            <person name="Trindade M."/>
        </authorList>
    </citation>
    <scope>NUCLEOTIDE SEQUENCE [LARGE SCALE GENOMIC DNA]</scope>
    <source>
        <strain evidence="1 2">A5K-106</strain>
    </source>
</reference>
<dbReference type="KEGG" id="tact:SG35_006770"/>
<sequence length="169" mass="19361">MNTALIVALIGFSASLAGVAISQFLKERHRRSELLMVKSEESIKLLLKLRAICQRQFEKINDYILHEEGVASAILDMSMQVDSLNSELRMYTNIYFPSCDSSRNEMYRIFIDVQLEYSLQLDKLDAESQGERVAFQATAKVHHIKFNELIKCIANLENSLISNSPRWNS</sequence>
<dbReference type="EMBL" id="CP059735">
    <property type="protein sequence ID" value="WDE00339.1"/>
    <property type="molecule type" value="Genomic_DNA"/>
</dbReference>
<accession>A0AAE9YU19</accession>
<organism evidence="1 2">
    <name type="scientific">Thalassomonas actiniarum</name>
    <dbReference type="NCBI Taxonomy" id="485447"/>
    <lineage>
        <taxon>Bacteria</taxon>
        <taxon>Pseudomonadati</taxon>
        <taxon>Pseudomonadota</taxon>
        <taxon>Gammaproteobacteria</taxon>
        <taxon>Alteromonadales</taxon>
        <taxon>Colwelliaceae</taxon>
        <taxon>Thalassomonas</taxon>
    </lineage>
</organism>
<dbReference type="RefSeq" id="WP_044836353.1">
    <property type="nucleotide sequence ID" value="NZ_CP059735.1"/>
</dbReference>